<keyword evidence="8" id="KW-1185">Reference proteome</keyword>
<comment type="subcellular location">
    <subcellularLocation>
        <location evidence="1">Cell membrane</location>
        <topology evidence="1">Multi-pass membrane protein</topology>
    </subcellularLocation>
</comment>
<evidence type="ECO:0000256" key="3">
    <source>
        <dbReference type="ARBA" id="ARBA00022692"/>
    </source>
</evidence>
<dbReference type="EMBL" id="SMKA01000024">
    <property type="protein sequence ID" value="TDC32291.1"/>
    <property type="molecule type" value="Genomic_DNA"/>
</dbReference>
<feature type="transmembrane region" description="Helical" evidence="6">
    <location>
        <begin position="167"/>
        <end position="189"/>
    </location>
</feature>
<feature type="transmembrane region" description="Helical" evidence="6">
    <location>
        <begin position="239"/>
        <end position="257"/>
    </location>
</feature>
<dbReference type="AlphaFoldDB" id="A0A4R4QA83"/>
<dbReference type="OrthoDB" id="7055052at2"/>
<feature type="transmembrane region" description="Helical" evidence="6">
    <location>
        <begin position="358"/>
        <end position="379"/>
    </location>
</feature>
<feature type="transmembrane region" description="Helical" evidence="6">
    <location>
        <begin position="201"/>
        <end position="219"/>
    </location>
</feature>
<evidence type="ECO:0000256" key="6">
    <source>
        <dbReference type="SAM" id="Phobius"/>
    </source>
</evidence>
<evidence type="ECO:0000256" key="1">
    <source>
        <dbReference type="ARBA" id="ARBA00004651"/>
    </source>
</evidence>
<dbReference type="Gene3D" id="1.20.1250.20">
    <property type="entry name" value="MFS general substrate transporter like domains"/>
    <property type="match status" value="1"/>
</dbReference>
<dbReference type="InterPro" id="IPR036259">
    <property type="entry name" value="MFS_trans_sf"/>
</dbReference>
<comment type="caution">
    <text evidence="7">The sequence shown here is derived from an EMBL/GenBank/DDBJ whole genome shotgun (WGS) entry which is preliminary data.</text>
</comment>
<feature type="transmembrane region" description="Helical" evidence="6">
    <location>
        <begin position="333"/>
        <end position="352"/>
    </location>
</feature>
<feature type="transmembrane region" description="Helical" evidence="6">
    <location>
        <begin position="137"/>
        <end position="161"/>
    </location>
</feature>
<keyword evidence="4 6" id="KW-1133">Transmembrane helix</keyword>
<dbReference type="PANTHER" id="PTHR23513">
    <property type="entry name" value="INTEGRAL MEMBRANE EFFLUX PROTEIN-RELATED"/>
    <property type="match status" value="1"/>
</dbReference>
<dbReference type="GO" id="GO:0022857">
    <property type="term" value="F:transmembrane transporter activity"/>
    <property type="evidence" value="ECO:0007669"/>
    <property type="project" value="InterPro"/>
</dbReference>
<evidence type="ECO:0000256" key="4">
    <source>
        <dbReference type="ARBA" id="ARBA00022989"/>
    </source>
</evidence>
<feature type="transmembrane region" description="Helical" evidence="6">
    <location>
        <begin position="294"/>
        <end position="312"/>
    </location>
</feature>
<feature type="transmembrane region" description="Helical" evidence="6">
    <location>
        <begin position="12"/>
        <end position="33"/>
    </location>
</feature>
<dbReference type="PANTHER" id="PTHR23513:SF6">
    <property type="entry name" value="MAJOR FACILITATOR SUPERFAMILY ASSOCIATED DOMAIN-CONTAINING PROTEIN"/>
    <property type="match status" value="1"/>
</dbReference>
<keyword evidence="5 6" id="KW-0472">Membrane</keyword>
<dbReference type="Proteomes" id="UP000295075">
    <property type="component" value="Unassembled WGS sequence"/>
</dbReference>
<evidence type="ECO:0000313" key="7">
    <source>
        <dbReference type="EMBL" id="TDC32291.1"/>
    </source>
</evidence>
<dbReference type="Pfam" id="PF07690">
    <property type="entry name" value="MFS_1"/>
    <property type="match status" value="1"/>
</dbReference>
<accession>A0A4R4QA83</accession>
<protein>
    <submittedName>
        <fullName evidence="7">MFS transporter</fullName>
    </submittedName>
</protein>
<proteinExistence type="predicted"/>
<feature type="transmembrane region" description="Helical" evidence="6">
    <location>
        <begin position="269"/>
        <end position="288"/>
    </location>
</feature>
<dbReference type="SUPFAM" id="SSF103473">
    <property type="entry name" value="MFS general substrate transporter"/>
    <property type="match status" value="1"/>
</dbReference>
<feature type="transmembrane region" description="Helical" evidence="6">
    <location>
        <begin position="73"/>
        <end position="92"/>
    </location>
</feature>
<dbReference type="InterPro" id="IPR011701">
    <property type="entry name" value="MFS"/>
</dbReference>
<dbReference type="RefSeq" id="WP_132404620.1">
    <property type="nucleotide sequence ID" value="NZ_SMKA01000024.1"/>
</dbReference>
<feature type="transmembrane region" description="Helical" evidence="6">
    <location>
        <begin position="39"/>
        <end position="61"/>
    </location>
</feature>
<dbReference type="CDD" id="cd06173">
    <property type="entry name" value="MFS_MefA_like"/>
    <property type="match status" value="1"/>
</dbReference>
<keyword evidence="2" id="KW-1003">Cell membrane</keyword>
<evidence type="ECO:0000256" key="2">
    <source>
        <dbReference type="ARBA" id="ARBA00022475"/>
    </source>
</evidence>
<sequence length="392" mass="40596">MNRRSPIARLATLWTLASTADNIVLFMLLWIAGPQGWTGAQTALLVVAIRLPTVAGGLLGGRAVDRFGPRSMILLDAGVRAVLLTALTIVGWSQHLSVWVVLALCATAGVTAPLSYSAARTLVPRLVDDEDLPRANAWLGVGDQVPMVLGAALSGPALGFLGPGRAFLVPLGLMLCVGVLAVRLPVGVAHSQRETEVRRKWASAPIVSLVALSVAYHATYGPFESVLPHFARGQLGTGVGGYTVLWVLFGLAALATVPLAARLGRHRPGLVNALGAVLWGLVTLPIVAVHNLPAAALIFVISGAVWGPYSAIETTALQRWADPATHGAMFGTQRALLSIASPIGAACGALALDHYSPAGILAISALSCTAAGAVASLVIGRDTYRPERISTG</sequence>
<evidence type="ECO:0000313" key="8">
    <source>
        <dbReference type="Proteomes" id="UP000295075"/>
    </source>
</evidence>
<gene>
    <name evidence="7" type="ORF">E1261_08775</name>
</gene>
<feature type="transmembrane region" description="Helical" evidence="6">
    <location>
        <begin position="98"/>
        <end position="116"/>
    </location>
</feature>
<dbReference type="GO" id="GO:0005886">
    <property type="term" value="C:plasma membrane"/>
    <property type="evidence" value="ECO:0007669"/>
    <property type="project" value="UniProtKB-SubCell"/>
</dbReference>
<reference evidence="7 8" key="1">
    <citation type="submission" date="2019-03" db="EMBL/GenBank/DDBJ databases">
        <title>Draft genome sequences of novel Actinobacteria.</title>
        <authorList>
            <person name="Sahin N."/>
            <person name="Ay H."/>
            <person name="Saygin H."/>
        </authorList>
    </citation>
    <scope>NUCLEOTIDE SEQUENCE [LARGE SCALE GENOMIC DNA]</scope>
    <source>
        <strain evidence="7 8">JCM 30547</strain>
    </source>
</reference>
<name>A0A4R4QA83_9ACTN</name>
<evidence type="ECO:0000256" key="5">
    <source>
        <dbReference type="ARBA" id="ARBA00023136"/>
    </source>
</evidence>
<organism evidence="7 8">
    <name type="scientific">Kribbella albertanoniae</name>
    <dbReference type="NCBI Taxonomy" id="1266829"/>
    <lineage>
        <taxon>Bacteria</taxon>
        <taxon>Bacillati</taxon>
        <taxon>Actinomycetota</taxon>
        <taxon>Actinomycetes</taxon>
        <taxon>Propionibacteriales</taxon>
        <taxon>Kribbellaceae</taxon>
        <taxon>Kribbella</taxon>
    </lineage>
</organism>
<keyword evidence="3 6" id="KW-0812">Transmembrane</keyword>